<evidence type="ECO:0000256" key="7">
    <source>
        <dbReference type="PIRSR" id="PIRSR627057-2"/>
    </source>
</evidence>
<dbReference type="Pfam" id="PF01435">
    <property type="entry name" value="Peptidase_M48"/>
    <property type="match status" value="1"/>
</dbReference>
<protein>
    <submittedName>
        <fullName evidence="13">Zn-dependent protease with chaperone function</fullName>
    </submittedName>
</protein>
<gene>
    <name evidence="13" type="ORF">HDF09_003456</name>
</gene>
<feature type="domain" description="CAAX prenyl protease 1 N-terminal" evidence="12">
    <location>
        <begin position="45"/>
        <end position="204"/>
    </location>
</feature>
<keyword evidence="9" id="KW-0812">Transmembrane</keyword>
<dbReference type="GO" id="GO:0046872">
    <property type="term" value="F:metal ion binding"/>
    <property type="evidence" value="ECO:0007669"/>
    <property type="project" value="UniProtKB-KW"/>
</dbReference>
<keyword evidence="14" id="KW-1185">Reference proteome</keyword>
<feature type="active site" evidence="6">
    <location>
        <position position="282"/>
    </location>
</feature>
<feature type="transmembrane region" description="Helical" evidence="9">
    <location>
        <begin position="150"/>
        <end position="168"/>
    </location>
</feature>
<evidence type="ECO:0000313" key="14">
    <source>
        <dbReference type="Proteomes" id="UP000568106"/>
    </source>
</evidence>
<evidence type="ECO:0000256" key="5">
    <source>
        <dbReference type="ARBA" id="ARBA00023049"/>
    </source>
</evidence>
<comment type="caution">
    <text evidence="13">The sequence shown here is derived from an EMBL/GenBank/DDBJ whole genome shotgun (WGS) entry which is preliminary data.</text>
</comment>
<feature type="transmembrane region" description="Helical" evidence="9">
    <location>
        <begin position="287"/>
        <end position="309"/>
    </location>
</feature>
<dbReference type="AlphaFoldDB" id="A0A7W8IKH3"/>
<evidence type="ECO:0000259" key="12">
    <source>
        <dbReference type="Pfam" id="PF16491"/>
    </source>
</evidence>
<dbReference type="InterPro" id="IPR032456">
    <property type="entry name" value="Peptidase_M48_N"/>
</dbReference>
<feature type="transmembrane region" description="Helical" evidence="9">
    <location>
        <begin position="63"/>
        <end position="82"/>
    </location>
</feature>
<name>A0A7W8IKH3_9BACT</name>
<keyword evidence="9" id="KW-1133">Transmembrane helix</keyword>
<keyword evidence="4 7" id="KW-0862">Zinc</keyword>
<dbReference type="PANTHER" id="PTHR10120">
    <property type="entry name" value="CAAX PRENYL PROTEASE 1"/>
    <property type="match status" value="1"/>
</dbReference>
<dbReference type="InterPro" id="IPR027057">
    <property type="entry name" value="CAXX_Prtase_1"/>
</dbReference>
<evidence type="ECO:0000256" key="1">
    <source>
        <dbReference type="ARBA" id="ARBA00022670"/>
    </source>
</evidence>
<comment type="similarity">
    <text evidence="8">Belongs to the peptidase M48 family.</text>
</comment>
<feature type="transmembrane region" description="Helical" evidence="9">
    <location>
        <begin position="330"/>
        <end position="349"/>
    </location>
</feature>
<feature type="chain" id="PRO_5030678402" evidence="10">
    <location>
        <begin position="24"/>
        <end position="438"/>
    </location>
</feature>
<keyword evidence="9" id="KW-0472">Membrane</keyword>
<keyword evidence="10" id="KW-0732">Signal</keyword>
<dbReference type="CDD" id="cd07343">
    <property type="entry name" value="M48A_Zmpste24p_like"/>
    <property type="match status" value="1"/>
</dbReference>
<feature type="transmembrane region" description="Helical" evidence="9">
    <location>
        <begin position="175"/>
        <end position="198"/>
    </location>
</feature>
<evidence type="ECO:0000256" key="3">
    <source>
        <dbReference type="ARBA" id="ARBA00022801"/>
    </source>
</evidence>
<evidence type="ECO:0000256" key="2">
    <source>
        <dbReference type="ARBA" id="ARBA00022723"/>
    </source>
</evidence>
<feature type="transmembrane region" description="Helical" evidence="9">
    <location>
        <begin position="103"/>
        <end position="121"/>
    </location>
</feature>
<reference evidence="13" key="1">
    <citation type="submission" date="2020-08" db="EMBL/GenBank/DDBJ databases">
        <title>Genomic Encyclopedia of Type Strains, Phase IV (KMG-V): Genome sequencing to study the core and pangenomes of soil and plant-associated prokaryotes.</title>
        <authorList>
            <person name="Whitman W."/>
        </authorList>
    </citation>
    <scope>NUCLEOTIDE SEQUENCE [LARGE SCALE GENOMIC DNA]</scope>
    <source>
        <strain evidence="13">M8UP27</strain>
    </source>
</reference>
<feature type="binding site" evidence="7">
    <location>
        <position position="281"/>
    </location>
    <ligand>
        <name>Zn(2+)</name>
        <dbReference type="ChEBI" id="CHEBI:29105"/>
        <note>catalytic</note>
    </ligand>
</feature>
<evidence type="ECO:0000256" key="4">
    <source>
        <dbReference type="ARBA" id="ARBA00022833"/>
    </source>
</evidence>
<evidence type="ECO:0000259" key="11">
    <source>
        <dbReference type="Pfam" id="PF01435"/>
    </source>
</evidence>
<evidence type="ECO:0000313" key="13">
    <source>
        <dbReference type="EMBL" id="MBB5318757.1"/>
    </source>
</evidence>
<proteinExistence type="inferred from homology"/>
<keyword evidence="1 8" id="KW-0645">Protease</keyword>
<feature type="active site" description="Proton donor" evidence="6">
    <location>
        <position position="365"/>
    </location>
</feature>
<feature type="domain" description="Peptidase M48" evidence="11">
    <location>
        <begin position="210"/>
        <end position="420"/>
    </location>
</feature>
<dbReference type="Gene3D" id="3.30.2010.10">
    <property type="entry name" value="Metalloproteases ('zincins'), catalytic domain"/>
    <property type="match status" value="1"/>
</dbReference>
<sequence>MNVRAALLLLISFFAITIPSAKALGTTPTEARALREAAQNHTAYTLPPDKVKLAKELFRDRTALHLLGEGWGILQLILLLALGVPSRLRDVAERVTRSRWGQCFVFVFLFLLLTALLNAPLRLYGHHVSLAYGLSVQRWGSWFADLGKSFLLEWIVAGILVMVLFWVIQWSPKRWWFWFWIPTMVAVLFGVFLSPILVDPLFNKFEPLQQRNPALVAQLERVVARSGVTLPPDRMFFMRASSKVTSMNAYVTGFGPSKRLVLWDTTIAAATPDELAGVFGHELGHYALHHIVQGVLFSAVLLLVGFFAGQRMTWWLLARYGSRWKIRSQNDWACVAVLVLVLNVLNFFAEPIENSFSRSIEHAADVYGQEAIHGIVSDPQTTTQQGFQKLGENSLDDPTPHPLVDFWSDGHPSTASRAAFALAYDPWTAGQHPKYFQP</sequence>
<evidence type="ECO:0000256" key="9">
    <source>
        <dbReference type="SAM" id="Phobius"/>
    </source>
</evidence>
<dbReference type="GO" id="GO:0071586">
    <property type="term" value="P:CAAX-box protein processing"/>
    <property type="evidence" value="ECO:0007669"/>
    <property type="project" value="InterPro"/>
</dbReference>
<accession>A0A7W8IKH3</accession>
<dbReference type="Proteomes" id="UP000568106">
    <property type="component" value="Unassembled WGS sequence"/>
</dbReference>
<keyword evidence="5 8" id="KW-0482">Metalloprotease</keyword>
<feature type="signal peptide" evidence="10">
    <location>
        <begin position="1"/>
        <end position="23"/>
    </location>
</feature>
<feature type="binding site" evidence="7">
    <location>
        <position position="285"/>
    </location>
    <ligand>
        <name>Zn(2+)</name>
        <dbReference type="ChEBI" id="CHEBI:29105"/>
        <note>catalytic</note>
    </ligand>
</feature>
<dbReference type="Pfam" id="PF16491">
    <property type="entry name" value="Peptidase_M48_N"/>
    <property type="match status" value="1"/>
</dbReference>
<feature type="binding site" evidence="7">
    <location>
        <position position="361"/>
    </location>
    <ligand>
        <name>Zn(2+)</name>
        <dbReference type="ChEBI" id="CHEBI:29105"/>
        <note>catalytic</note>
    </ligand>
</feature>
<organism evidence="13 14">
    <name type="scientific">Tunturiibacter empetritectus</name>
    <dbReference type="NCBI Taxonomy" id="3069691"/>
    <lineage>
        <taxon>Bacteria</taxon>
        <taxon>Pseudomonadati</taxon>
        <taxon>Acidobacteriota</taxon>
        <taxon>Terriglobia</taxon>
        <taxon>Terriglobales</taxon>
        <taxon>Acidobacteriaceae</taxon>
        <taxon>Tunturiibacter</taxon>
    </lineage>
</organism>
<keyword evidence="3 8" id="KW-0378">Hydrolase</keyword>
<evidence type="ECO:0000256" key="8">
    <source>
        <dbReference type="RuleBase" id="RU003983"/>
    </source>
</evidence>
<dbReference type="InterPro" id="IPR001915">
    <property type="entry name" value="Peptidase_M48"/>
</dbReference>
<dbReference type="GO" id="GO:0004222">
    <property type="term" value="F:metalloendopeptidase activity"/>
    <property type="evidence" value="ECO:0007669"/>
    <property type="project" value="InterPro"/>
</dbReference>
<dbReference type="EMBL" id="JACHDY010000005">
    <property type="protein sequence ID" value="MBB5318757.1"/>
    <property type="molecule type" value="Genomic_DNA"/>
</dbReference>
<keyword evidence="2 7" id="KW-0479">Metal-binding</keyword>
<evidence type="ECO:0000256" key="6">
    <source>
        <dbReference type="PIRSR" id="PIRSR627057-1"/>
    </source>
</evidence>
<comment type="cofactor">
    <cofactor evidence="7 8">
        <name>Zn(2+)</name>
        <dbReference type="ChEBI" id="CHEBI:29105"/>
    </cofactor>
    <text evidence="7 8">Binds 1 zinc ion per subunit.</text>
</comment>
<evidence type="ECO:0000256" key="10">
    <source>
        <dbReference type="SAM" id="SignalP"/>
    </source>
</evidence>